<reference evidence="1 2" key="1">
    <citation type="submission" date="2019-01" db="EMBL/GenBank/DDBJ databases">
        <authorList>
            <person name="Chen W.-M."/>
        </authorList>
    </citation>
    <scope>NUCLEOTIDE SEQUENCE [LARGE SCALE GENOMIC DNA]</scope>
    <source>
        <strain evidence="1 2">FSY-9</strain>
    </source>
</reference>
<sequence>MTIATNRALARIPHLDTFLAEHPHAVIGWGRKPSGRRAVALARMLRRSYVLLEDGFLRSVARDAPSLSLMVDDIGCYYDAKAPCRMELAIAAGATKGEAAAARELAVLWRESGLSKYNHAPDYRGDLPAHYVLVADQSFGDLSVASGLADADSFRAMLQAALDDWPDHRVVVKVHPDVITHRKQSWLKPEWLAHPRVMVVGDGCHPVRLIREAAAVYCVTSLIGFEALLHQRPVACYGMPFYAGWGLTQDVLPAPHRRSPARLEDLVHAAFTVCTRYADPDSGAAWSATQAIAYAAEQRKQWLAMAAVAP</sequence>
<dbReference type="RefSeq" id="WP_127711645.1">
    <property type="nucleotide sequence ID" value="NZ_SACO01000018.1"/>
</dbReference>
<dbReference type="Proteomes" id="UP000282837">
    <property type="component" value="Unassembled WGS sequence"/>
</dbReference>
<organism evidence="1 2">
    <name type="scientific">Novosphingobium umbonatum</name>
    <dbReference type="NCBI Taxonomy" id="1908524"/>
    <lineage>
        <taxon>Bacteria</taxon>
        <taxon>Pseudomonadati</taxon>
        <taxon>Pseudomonadota</taxon>
        <taxon>Alphaproteobacteria</taxon>
        <taxon>Sphingomonadales</taxon>
        <taxon>Sphingomonadaceae</taxon>
        <taxon>Novosphingobium</taxon>
    </lineage>
</organism>
<dbReference type="CDD" id="cd16440">
    <property type="entry name" value="beta_Kdo_transferase_KpsC_1"/>
    <property type="match status" value="1"/>
</dbReference>
<proteinExistence type="predicted"/>
<keyword evidence="2" id="KW-1185">Reference proteome</keyword>
<dbReference type="OrthoDB" id="543755at2"/>
<dbReference type="GO" id="GO:0015774">
    <property type="term" value="P:polysaccharide transport"/>
    <property type="evidence" value="ECO:0007669"/>
    <property type="project" value="InterPro"/>
</dbReference>
<evidence type="ECO:0000313" key="2">
    <source>
        <dbReference type="Proteomes" id="UP000282837"/>
    </source>
</evidence>
<comment type="caution">
    <text evidence="1">The sequence shown here is derived from an EMBL/GenBank/DDBJ whole genome shotgun (WGS) entry which is preliminary data.</text>
</comment>
<protein>
    <recommendedName>
        <fullName evidence="3">Capsular polysaccharide biosynthesis protein</fullName>
    </recommendedName>
</protein>
<evidence type="ECO:0000313" key="1">
    <source>
        <dbReference type="EMBL" id="RVU03264.1"/>
    </source>
</evidence>
<dbReference type="Pfam" id="PF05159">
    <property type="entry name" value="Capsule_synth"/>
    <property type="match status" value="2"/>
</dbReference>
<dbReference type="AlphaFoldDB" id="A0A437N080"/>
<evidence type="ECO:0008006" key="3">
    <source>
        <dbReference type="Google" id="ProtNLM"/>
    </source>
</evidence>
<name>A0A437N080_9SPHN</name>
<accession>A0A437N080</accession>
<gene>
    <name evidence="1" type="ORF">EOE18_16765</name>
</gene>
<dbReference type="InterPro" id="IPR007833">
    <property type="entry name" value="Capsule_polysaccharide_synth"/>
</dbReference>
<dbReference type="GO" id="GO:0000271">
    <property type="term" value="P:polysaccharide biosynthetic process"/>
    <property type="evidence" value="ECO:0007669"/>
    <property type="project" value="InterPro"/>
</dbReference>
<dbReference type="EMBL" id="SACO01000018">
    <property type="protein sequence ID" value="RVU03264.1"/>
    <property type="molecule type" value="Genomic_DNA"/>
</dbReference>